<name>A0AAE0ZTS1_9GAST</name>
<protein>
    <submittedName>
        <fullName evidence="1">Uncharacterized protein</fullName>
    </submittedName>
</protein>
<gene>
    <name evidence="1" type="ORF">RRG08_007235</name>
</gene>
<dbReference type="EMBL" id="JAWDGP010003379">
    <property type="protein sequence ID" value="KAK3774876.1"/>
    <property type="molecule type" value="Genomic_DNA"/>
</dbReference>
<organism evidence="1 2">
    <name type="scientific">Elysia crispata</name>
    <name type="common">lettuce slug</name>
    <dbReference type="NCBI Taxonomy" id="231223"/>
    <lineage>
        <taxon>Eukaryota</taxon>
        <taxon>Metazoa</taxon>
        <taxon>Spiralia</taxon>
        <taxon>Lophotrochozoa</taxon>
        <taxon>Mollusca</taxon>
        <taxon>Gastropoda</taxon>
        <taxon>Heterobranchia</taxon>
        <taxon>Euthyneura</taxon>
        <taxon>Panpulmonata</taxon>
        <taxon>Sacoglossa</taxon>
        <taxon>Placobranchoidea</taxon>
        <taxon>Plakobranchidae</taxon>
        <taxon>Elysia</taxon>
    </lineage>
</organism>
<reference evidence="1" key="1">
    <citation type="journal article" date="2023" name="G3 (Bethesda)">
        <title>A reference genome for the long-term kleptoplast-retaining sea slug Elysia crispata morphotype clarki.</title>
        <authorList>
            <person name="Eastman K.E."/>
            <person name="Pendleton A.L."/>
            <person name="Shaikh M.A."/>
            <person name="Suttiyut T."/>
            <person name="Ogas R."/>
            <person name="Tomko P."/>
            <person name="Gavelis G."/>
            <person name="Widhalm J.R."/>
            <person name="Wisecaver J.H."/>
        </authorList>
    </citation>
    <scope>NUCLEOTIDE SEQUENCE</scope>
    <source>
        <strain evidence="1">ECLA1</strain>
    </source>
</reference>
<accession>A0AAE0ZTS1</accession>
<sequence>MEAPLEDRKDLVRMSSRRQIPWNFNTASEELASASQTGHVPHAACYCVIQFRRSSNDSMVANSQSKELLLGK</sequence>
<evidence type="ECO:0000313" key="1">
    <source>
        <dbReference type="EMBL" id="KAK3774876.1"/>
    </source>
</evidence>
<proteinExistence type="predicted"/>
<comment type="caution">
    <text evidence="1">The sequence shown here is derived from an EMBL/GenBank/DDBJ whole genome shotgun (WGS) entry which is preliminary data.</text>
</comment>
<dbReference type="Proteomes" id="UP001283361">
    <property type="component" value="Unassembled WGS sequence"/>
</dbReference>
<keyword evidence="2" id="KW-1185">Reference proteome</keyword>
<dbReference type="AlphaFoldDB" id="A0AAE0ZTS1"/>
<evidence type="ECO:0000313" key="2">
    <source>
        <dbReference type="Proteomes" id="UP001283361"/>
    </source>
</evidence>